<reference evidence="4" key="1">
    <citation type="submission" date="2017-05" db="EMBL/GenBank/DDBJ databases">
        <authorList>
            <person name="Varghese N."/>
            <person name="Submissions S."/>
        </authorList>
    </citation>
    <scope>NUCLEOTIDE SEQUENCE</scope>
    <source>
        <strain evidence="4">Su22</strain>
    </source>
</reference>
<evidence type="ECO:0000313" key="5">
    <source>
        <dbReference type="Proteomes" id="UP001158066"/>
    </source>
</evidence>
<name>A0AA46AIH0_9CLOT</name>
<dbReference type="InterPro" id="IPR017871">
    <property type="entry name" value="ABC_transporter-like_CS"/>
</dbReference>
<dbReference type="InterPro" id="IPR003439">
    <property type="entry name" value="ABC_transporter-like_ATP-bd"/>
</dbReference>
<keyword evidence="1" id="KW-0547">Nucleotide-binding</keyword>
<dbReference type="EMBL" id="FXUF01000004">
    <property type="protein sequence ID" value="SMP50893.1"/>
    <property type="molecule type" value="Genomic_DNA"/>
</dbReference>
<keyword evidence="2 4" id="KW-0067">ATP-binding</keyword>
<evidence type="ECO:0000256" key="2">
    <source>
        <dbReference type="ARBA" id="ARBA00022840"/>
    </source>
</evidence>
<gene>
    <name evidence="4" type="ORF">SAMN06296020_10431</name>
</gene>
<keyword evidence="5" id="KW-1185">Reference proteome</keyword>
<dbReference type="AlphaFoldDB" id="A0AA46AIH0"/>
<dbReference type="PANTHER" id="PTHR43613:SF1">
    <property type="entry name" value="ABC TRANSPORTER, ATP-BINDING PROTEIN"/>
    <property type="match status" value="1"/>
</dbReference>
<dbReference type="InterPro" id="IPR027417">
    <property type="entry name" value="P-loop_NTPase"/>
</dbReference>
<evidence type="ECO:0000256" key="1">
    <source>
        <dbReference type="ARBA" id="ARBA00022741"/>
    </source>
</evidence>
<dbReference type="PROSITE" id="PS00211">
    <property type="entry name" value="ABC_TRANSPORTER_1"/>
    <property type="match status" value="1"/>
</dbReference>
<comment type="caution">
    <text evidence="4">The sequence shown here is derived from an EMBL/GenBank/DDBJ whole genome shotgun (WGS) entry which is preliminary data.</text>
</comment>
<evidence type="ECO:0000313" key="4">
    <source>
        <dbReference type="EMBL" id="SMP50893.1"/>
    </source>
</evidence>
<evidence type="ECO:0000259" key="3">
    <source>
        <dbReference type="PROSITE" id="PS50893"/>
    </source>
</evidence>
<dbReference type="Gene3D" id="3.40.50.300">
    <property type="entry name" value="P-loop containing nucleotide triphosphate hydrolases"/>
    <property type="match status" value="1"/>
</dbReference>
<organism evidence="4 5">
    <name type="scientific">Anoxynatronum buryatiense</name>
    <dbReference type="NCBI Taxonomy" id="489973"/>
    <lineage>
        <taxon>Bacteria</taxon>
        <taxon>Bacillati</taxon>
        <taxon>Bacillota</taxon>
        <taxon>Clostridia</taxon>
        <taxon>Eubacteriales</taxon>
        <taxon>Clostridiaceae</taxon>
        <taxon>Anoxynatronum</taxon>
    </lineage>
</organism>
<protein>
    <submittedName>
        <fullName evidence="4">ABC-2 type transport system ATP-binding protein</fullName>
    </submittedName>
</protein>
<dbReference type="SUPFAM" id="SSF52540">
    <property type="entry name" value="P-loop containing nucleoside triphosphate hydrolases"/>
    <property type="match status" value="1"/>
</dbReference>
<feature type="domain" description="ABC transporter" evidence="3">
    <location>
        <begin position="5"/>
        <end position="237"/>
    </location>
</feature>
<dbReference type="RefSeq" id="WP_283408711.1">
    <property type="nucleotide sequence ID" value="NZ_FXUF01000004.1"/>
</dbReference>
<dbReference type="PROSITE" id="PS50893">
    <property type="entry name" value="ABC_TRANSPORTER_2"/>
    <property type="match status" value="1"/>
</dbReference>
<dbReference type="CDD" id="cd03230">
    <property type="entry name" value="ABC_DR_subfamily_A"/>
    <property type="match status" value="1"/>
</dbReference>
<dbReference type="PANTHER" id="PTHR43613">
    <property type="entry name" value="ABC TRANSPORTER, ATP-BINDING PROTEIN"/>
    <property type="match status" value="1"/>
</dbReference>
<dbReference type="Pfam" id="PF00005">
    <property type="entry name" value="ABC_tran"/>
    <property type="match status" value="1"/>
</dbReference>
<dbReference type="SMART" id="SM00382">
    <property type="entry name" value="AAA"/>
    <property type="match status" value="1"/>
</dbReference>
<dbReference type="InterPro" id="IPR003593">
    <property type="entry name" value="AAA+_ATPase"/>
</dbReference>
<proteinExistence type="predicted"/>
<dbReference type="GO" id="GO:0016887">
    <property type="term" value="F:ATP hydrolysis activity"/>
    <property type="evidence" value="ECO:0007669"/>
    <property type="project" value="InterPro"/>
</dbReference>
<dbReference type="Proteomes" id="UP001158066">
    <property type="component" value="Unassembled WGS sequence"/>
</dbReference>
<dbReference type="GO" id="GO:0005524">
    <property type="term" value="F:ATP binding"/>
    <property type="evidence" value="ECO:0007669"/>
    <property type="project" value="UniProtKB-KW"/>
</dbReference>
<sequence>MTPVIEMKGLRMRYGSEGPYVLNGIDLSVTPGSIIGYIGPNGAGKSTTVKIMLGMVQDYEGDVLIFGENIRENPVAYKRRIGYVPEAAVLYDSLSGFEYLRFIGDLYDMEADDITAKGEQLFELFGIGDALHHRISSYSKGMKQKLMIIASLIHNPDILFFDEPISGLDANSVMIFKALMQQLARQGKTIFYSSHIMEVVEKISHRIVVLHQGQVVADGSFEMLQEKNHEGTLQEVFNQLTGFHSHEAIAASFAQVVTGNTAAAGTVPEGGMLK</sequence>
<accession>A0AA46AIH0</accession>